<evidence type="ECO:0000256" key="6">
    <source>
        <dbReference type="SAM" id="Phobius"/>
    </source>
</evidence>
<proteinExistence type="predicted"/>
<evidence type="ECO:0000259" key="7">
    <source>
        <dbReference type="Pfam" id="PF05231"/>
    </source>
</evidence>
<evidence type="ECO:0000256" key="1">
    <source>
        <dbReference type="ARBA" id="ARBA00004651"/>
    </source>
</evidence>
<evidence type="ECO:0000256" key="2">
    <source>
        <dbReference type="ARBA" id="ARBA00022475"/>
    </source>
</evidence>
<protein>
    <recommendedName>
        <fullName evidence="7">MASE1 domain-containing protein</fullName>
    </recommendedName>
</protein>
<feature type="transmembrane region" description="Helical" evidence="6">
    <location>
        <begin position="155"/>
        <end position="177"/>
    </location>
</feature>
<dbReference type="Pfam" id="PF05231">
    <property type="entry name" value="MASE1"/>
    <property type="match status" value="1"/>
</dbReference>
<dbReference type="InterPro" id="IPR007895">
    <property type="entry name" value="MASE1"/>
</dbReference>
<name>A0A7G7BDC0_9ACTN</name>
<keyword evidence="4 6" id="KW-1133">Transmembrane helix</keyword>
<keyword evidence="5 6" id="KW-0472">Membrane</keyword>
<evidence type="ECO:0000313" key="8">
    <source>
        <dbReference type="EMBL" id="QNE73335.1"/>
    </source>
</evidence>
<dbReference type="GO" id="GO:0005886">
    <property type="term" value="C:plasma membrane"/>
    <property type="evidence" value="ECO:0007669"/>
    <property type="project" value="UniProtKB-SubCell"/>
</dbReference>
<evidence type="ECO:0000313" key="9">
    <source>
        <dbReference type="Proteomes" id="UP000515307"/>
    </source>
</evidence>
<dbReference type="EMBL" id="CP045702">
    <property type="protein sequence ID" value="QNE73335.1"/>
    <property type="molecule type" value="Genomic_DNA"/>
</dbReference>
<evidence type="ECO:0000256" key="5">
    <source>
        <dbReference type="ARBA" id="ARBA00023136"/>
    </source>
</evidence>
<keyword evidence="2" id="KW-1003">Cell membrane</keyword>
<feature type="transmembrane region" description="Helical" evidence="6">
    <location>
        <begin position="265"/>
        <end position="287"/>
    </location>
</feature>
<accession>A0A7G7BDC0</accession>
<evidence type="ECO:0000256" key="3">
    <source>
        <dbReference type="ARBA" id="ARBA00022692"/>
    </source>
</evidence>
<reference evidence="9" key="1">
    <citation type="submission" date="2019-10" db="EMBL/GenBank/DDBJ databases">
        <title>Antimicrobial potential of Antarctic Bacteria.</title>
        <authorList>
            <person name="Benaud N."/>
            <person name="Edwards R.J."/>
            <person name="Ferrari B.C."/>
        </authorList>
    </citation>
    <scope>NUCLEOTIDE SEQUENCE [LARGE SCALE GENOMIC DNA]</scope>
    <source>
        <strain evidence="9">NBSH44</strain>
    </source>
</reference>
<sequence length="331" mass="35283">MIRSKESRRRAVAVLQVLGVAAAYYVSAQLGFLQEMVVHSSVVTPLWPPTGIALGALLYLGIRIWPGIALGAMLTIIDISGSATLYGAGIAAGNTLAPLCALLMLRRIGFRVELDRLRDGVALVFLGALLGMLISATVGAGVLMLSDKLPLNRFWLVWSAWWVGDAMGVLVVTPFLLVLRRARLPRLTDRWAEATLLLVVAVAATVVATRSSLSMIYLVFPVLIWAALRFKLPGSAPCALLVSVLAIVSGQDGVGPFHDHTVLEVLVNLAILNGCVALTALLLAAIVTEHQNIRRETELACEELAALVEQLAPLPPIPRPDTGTGLQDGDV</sequence>
<gene>
    <name evidence="8" type="ORF">F0344_00685</name>
</gene>
<feature type="domain" description="MASE1" evidence="7">
    <location>
        <begin position="20"/>
        <end position="290"/>
    </location>
</feature>
<keyword evidence="9" id="KW-1185">Reference proteome</keyword>
<dbReference type="RefSeq" id="WP_185296904.1">
    <property type="nucleotide sequence ID" value="NZ_CP045702.1"/>
</dbReference>
<feature type="transmembrane region" description="Helical" evidence="6">
    <location>
        <begin position="120"/>
        <end position="143"/>
    </location>
</feature>
<organism evidence="8 9">
    <name type="scientific">Streptomyces finlayi</name>
    <dbReference type="NCBI Taxonomy" id="67296"/>
    <lineage>
        <taxon>Bacteria</taxon>
        <taxon>Bacillati</taxon>
        <taxon>Actinomycetota</taxon>
        <taxon>Actinomycetes</taxon>
        <taxon>Kitasatosporales</taxon>
        <taxon>Streptomycetaceae</taxon>
        <taxon>Streptomyces</taxon>
    </lineage>
</organism>
<feature type="transmembrane region" description="Helical" evidence="6">
    <location>
        <begin position="84"/>
        <end position="105"/>
    </location>
</feature>
<keyword evidence="3 6" id="KW-0812">Transmembrane</keyword>
<dbReference type="AlphaFoldDB" id="A0A7G7BDC0"/>
<dbReference type="KEGG" id="sfiy:F0344_00685"/>
<evidence type="ECO:0000256" key="4">
    <source>
        <dbReference type="ARBA" id="ARBA00022989"/>
    </source>
</evidence>
<dbReference type="Proteomes" id="UP000515307">
    <property type="component" value="Chromosome"/>
</dbReference>
<comment type="subcellular location">
    <subcellularLocation>
        <location evidence="1">Cell membrane</location>
        <topology evidence="1">Multi-pass membrane protein</topology>
    </subcellularLocation>
</comment>
<feature type="transmembrane region" description="Helical" evidence="6">
    <location>
        <begin position="197"/>
        <end position="220"/>
    </location>
</feature>
<feature type="transmembrane region" description="Helical" evidence="6">
    <location>
        <begin position="52"/>
        <end position="77"/>
    </location>
</feature>
<feature type="transmembrane region" description="Helical" evidence="6">
    <location>
        <begin position="232"/>
        <end position="250"/>
    </location>
</feature>